<accession>A0A9P5XW97</accession>
<proteinExistence type="predicted"/>
<feature type="transmembrane region" description="Helical" evidence="1">
    <location>
        <begin position="12"/>
        <end position="33"/>
    </location>
</feature>
<keyword evidence="1" id="KW-1133">Transmembrane helix</keyword>
<dbReference type="AlphaFoldDB" id="A0A9P5XW97"/>
<keyword evidence="1" id="KW-0472">Membrane</keyword>
<reference evidence="2" key="1">
    <citation type="submission" date="2020-11" db="EMBL/GenBank/DDBJ databases">
        <authorList>
            <consortium name="DOE Joint Genome Institute"/>
            <person name="Ahrendt S."/>
            <person name="Riley R."/>
            <person name="Andreopoulos W."/>
            <person name="Labutti K."/>
            <person name="Pangilinan J."/>
            <person name="Ruiz-Duenas F.J."/>
            <person name="Barrasa J.M."/>
            <person name="Sanchez-Garcia M."/>
            <person name="Camarero S."/>
            <person name="Miyauchi S."/>
            <person name="Serrano A."/>
            <person name="Linde D."/>
            <person name="Babiker R."/>
            <person name="Drula E."/>
            <person name="Ayuso-Fernandez I."/>
            <person name="Pacheco R."/>
            <person name="Padilla G."/>
            <person name="Ferreira P."/>
            <person name="Barriuso J."/>
            <person name="Kellner H."/>
            <person name="Castanera R."/>
            <person name="Alfaro M."/>
            <person name="Ramirez L."/>
            <person name="Pisabarro A.G."/>
            <person name="Kuo A."/>
            <person name="Tritt A."/>
            <person name="Lipzen A."/>
            <person name="He G."/>
            <person name="Yan M."/>
            <person name="Ng V."/>
            <person name="Cullen D."/>
            <person name="Martin F."/>
            <person name="Rosso M.-N."/>
            <person name="Henrissat B."/>
            <person name="Hibbett D."/>
            <person name="Martinez A.T."/>
            <person name="Grigoriev I.V."/>
        </authorList>
    </citation>
    <scope>NUCLEOTIDE SEQUENCE</scope>
    <source>
        <strain evidence="2">CBS 247.69</strain>
    </source>
</reference>
<dbReference type="EMBL" id="MU150356">
    <property type="protein sequence ID" value="KAF9457859.1"/>
    <property type="molecule type" value="Genomic_DNA"/>
</dbReference>
<keyword evidence="3" id="KW-1185">Reference proteome</keyword>
<dbReference type="Proteomes" id="UP000807353">
    <property type="component" value="Unassembled WGS sequence"/>
</dbReference>
<name>A0A9P5XW97_9AGAR</name>
<evidence type="ECO:0000256" key="1">
    <source>
        <dbReference type="SAM" id="Phobius"/>
    </source>
</evidence>
<evidence type="ECO:0000313" key="3">
    <source>
        <dbReference type="Proteomes" id="UP000807353"/>
    </source>
</evidence>
<gene>
    <name evidence="2" type="ORF">BDZ94DRAFT_163579</name>
</gene>
<comment type="caution">
    <text evidence="2">The sequence shown here is derived from an EMBL/GenBank/DDBJ whole genome shotgun (WGS) entry which is preliminary data.</text>
</comment>
<protein>
    <submittedName>
        <fullName evidence="2">Uncharacterized protein</fullName>
    </submittedName>
</protein>
<keyword evidence="1" id="KW-0812">Transmembrane</keyword>
<sequence length="85" mass="10062">MVSATEHATLPWMGSIPAVYVGALQPWVIRLPLKRWNITRRTFLFDFNHEVQSSSYQKNFICWKCDVKKRFSESSFRSYFGQLQV</sequence>
<organism evidence="2 3">
    <name type="scientific">Collybia nuda</name>
    <dbReference type="NCBI Taxonomy" id="64659"/>
    <lineage>
        <taxon>Eukaryota</taxon>
        <taxon>Fungi</taxon>
        <taxon>Dikarya</taxon>
        <taxon>Basidiomycota</taxon>
        <taxon>Agaricomycotina</taxon>
        <taxon>Agaricomycetes</taxon>
        <taxon>Agaricomycetidae</taxon>
        <taxon>Agaricales</taxon>
        <taxon>Tricholomatineae</taxon>
        <taxon>Clitocybaceae</taxon>
        <taxon>Collybia</taxon>
    </lineage>
</organism>
<evidence type="ECO:0000313" key="2">
    <source>
        <dbReference type="EMBL" id="KAF9457859.1"/>
    </source>
</evidence>